<protein>
    <submittedName>
        <fullName evidence="1">Serine/threonine protein kinase</fullName>
    </submittedName>
</protein>
<sequence>MKVMTAHPLLDVDEVPETEPYLRSVGEVFRSFREQDSGCLSHGVRLPDGSRWFVKEATTERGRRSLDRAWAFHGTVRHPAIVPQLHRIAVGDRRTAVVMPWHDGEILYDPTARARFRALPLARVHHALDRVLDAHLAVEAAGQVAVDLYDGAFLYDFDAHELRLIDLDDYRPGPFVLTEDRLPGSTRFMAPEEWRRGATIDTRTTVHVLGRTARLLLDAGPGEDAFRGTAAQLAVVERATRSVPGERFGGVRELVEAWRAAS</sequence>
<evidence type="ECO:0000313" key="1">
    <source>
        <dbReference type="EMBL" id="EDY54385.1"/>
    </source>
</evidence>
<keyword evidence="1" id="KW-0808">Transferase</keyword>
<accession>B5HNI0</accession>
<proteinExistence type="predicted"/>
<keyword evidence="1" id="KW-0418">Kinase</keyword>
<dbReference type="InterPro" id="IPR011009">
    <property type="entry name" value="Kinase-like_dom_sf"/>
</dbReference>
<organism evidence="1 2">
    <name type="scientific">Streptomyces sviceus (strain ATCC 29083 / DSM 924 / JCM 4929 / NBRC 13980 / NCIMB 11184 / NRRL 5439 / UC 5370)</name>
    <dbReference type="NCBI Taxonomy" id="463191"/>
    <lineage>
        <taxon>Bacteria</taxon>
        <taxon>Bacillati</taxon>
        <taxon>Actinomycetota</taxon>
        <taxon>Actinomycetes</taxon>
        <taxon>Kitasatosporales</taxon>
        <taxon>Streptomycetaceae</taxon>
        <taxon>Streptomyces</taxon>
    </lineage>
</organism>
<dbReference type="Proteomes" id="UP000002785">
    <property type="component" value="Chromosome"/>
</dbReference>
<dbReference type="HOGENOM" id="CLU_972018_0_0_11"/>
<dbReference type="SUPFAM" id="SSF56112">
    <property type="entry name" value="Protein kinase-like (PK-like)"/>
    <property type="match status" value="1"/>
</dbReference>
<reference evidence="1" key="1">
    <citation type="submission" date="2009-10" db="EMBL/GenBank/DDBJ databases">
        <title>The genome sequence of Streptomyces sviceus strain ATCC 29083.</title>
        <authorList>
            <consortium name="The Broad Institute Genome Sequencing Platform"/>
            <consortium name="Broad Institute Microbial Sequencing Center"/>
            <person name="Fischbach M."/>
            <person name="Godfrey P."/>
            <person name="Ward D."/>
            <person name="Young S."/>
            <person name="Zeng Q."/>
            <person name="Koehrsen M."/>
            <person name="Alvarado L."/>
            <person name="Berlin A.M."/>
            <person name="Bochicchio J."/>
            <person name="Borenstein D."/>
            <person name="Chapman S.B."/>
            <person name="Chen Z."/>
            <person name="Engels R."/>
            <person name="Freedman E."/>
            <person name="Gellesch M."/>
            <person name="Goldberg J."/>
            <person name="Griggs A."/>
            <person name="Gujja S."/>
            <person name="Heilman E.R."/>
            <person name="Heiman D.I."/>
            <person name="Hepburn T.A."/>
            <person name="Howarth C."/>
            <person name="Jen D."/>
            <person name="Larson L."/>
            <person name="Lewis B."/>
            <person name="Mehta T."/>
            <person name="Park D."/>
            <person name="Pearson M."/>
            <person name="Richards J."/>
            <person name="Roberts A."/>
            <person name="Saif S."/>
            <person name="Shea T.D."/>
            <person name="Shenoy N."/>
            <person name="Sisk P."/>
            <person name="Stolte C."/>
            <person name="Sykes S.N."/>
            <person name="Thomson T."/>
            <person name="Walk T."/>
            <person name="White J."/>
            <person name="Yandava C."/>
            <person name="Straight P."/>
            <person name="Clardy J."/>
            <person name="Hung D."/>
            <person name="Kolter R."/>
            <person name="Mekalanos J."/>
            <person name="Walker S."/>
            <person name="Walsh C.T."/>
            <person name="Wieland-Brown L.C."/>
            <person name="Haas B."/>
            <person name="Nusbaum C."/>
            <person name="Birren B."/>
        </authorList>
    </citation>
    <scope>NUCLEOTIDE SEQUENCE [LARGE SCALE GENOMIC DNA]</scope>
    <source>
        <strain evidence="1">ATCC 29083</strain>
    </source>
</reference>
<name>B5HNI0_STRX2</name>
<dbReference type="GO" id="GO:0004674">
    <property type="term" value="F:protein serine/threonine kinase activity"/>
    <property type="evidence" value="ECO:0007669"/>
    <property type="project" value="UniProtKB-KW"/>
</dbReference>
<dbReference type="EMBL" id="CM000951">
    <property type="protein sequence ID" value="EDY54385.1"/>
    <property type="molecule type" value="Genomic_DNA"/>
</dbReference>
<dbReference type="AlphaFoldDB" id="B5HNI0"/>
<keyword evidence="1" id="KW-0723">Serine/threonine-protein kinase</keyword>
<evidence type="ECO:0000313" key="2">
    <source>
        <dbReference type="Proteomes" id="UP000002785"/>
    </source>
</evidence>
<keyword evidence="2" id="KW-1185">Reference proteome</keyword>
<dbReference type="eggNOG" id="COG0515">
    <property type="taxonomic scope" value="Bacteria"/>
</dbReference>
<gene>
    <name evidence="1" type="ORF">SSEG_00965</name>
</gene>